<reference evidence="2 3" key="1">
    <citation type="journal article" date="2021" name="ISME Commun">
        <title>Automated analysis of genomic sequences facilitates high-throughput and comprehensive description of bacteria.</title>
        <authorList>
            <person name="Hitch T.C.A."/>
        </authorList>
    </citation>
    <scope>NUCLEOTIDE SEQUENCE [LARGE SCALE GENOMIC DNA]</scope>
    <source>
        <strain evidence="2 3">Sanger_109</strain>
    </source>
</reference>
<feature type="domain" description="HicB-like antitoxin of toxin-antitoxin system" evidence="1">
    <location>
        <begin position="6"/>
        <end position="118"/>
    </location>
</feature>
<proteinExistence type="predicted"/>
<comment type="caution">
    <text evidence="2">The sequence shown here is derived from an EMBL/GenBank/DDBJ whole genome shotgun (WGS) entry which is preliminary data.</text>
</comment>
<dbReference type="InterPro" id="IPR031807">
    <property type="entry name" value="HicB-like"/>
</dbReference>
<evidence type="ECO:0000313" key="3">
    <source>
        <dbReference type="Proteomes" id="UP001652442"/>
    </source>
</evidence>
<dbReference type="EMBL" id="JAOQJQ010000003">
    <property type="protein sequence ID" value="MCU6762313.1"/>
    <property type="molecule type" value="Genomic_DNA"/>
</dbReference>
<dbReference type="InterPro" id="IPR035069">
    <property type="entry name" value="TTHA1013/TTHA0281-like"/>
</dbReference>
<dbReference type="RefSeq" id="WP_158425028.1">
    <property type="nucleotide sequence ID" value="NZ_JAOQJQ010000003.1"/>
</dbReference>
<sequence length="137" mass="15394">MKKIYPVIFTAADSGVLVEVPDLEILTEGKNMPDAFDMARDAIGLKGISFLDRNIAIPEPSDLNEIDLEKSVFKEEGEAVVSYVDIDFLEYQRKNDNRSVRRNVTLPNWLNKEAEAAHLNVSKILQEALMSRLGVSK</sequence>
<dbReference type="Pfam" id="PF15919">
    <property type="entry name" value="HicB_lk_antitox"/>
    <property type="match status" value="1"/>
</dbReference>
<accession>A0ABT2TJC3</accession>
<dbReference type="Gene3D" id="3.30.160.250">
    <property type="match status" value="1"/>
</dbReference>
<keyword evidence="3" id="KW-1185">Reference proteome</keyword>
<evidence type="ECO:0000259" key="1">
    <source>
        <dbReference type="Pfam" id="PF15919"/>
    </source>
</evidence>
<dbReference type="Proteomes" id="UP001652442">
    <property type="component" value="Unassembled WGS sequence"/>
</dbReference>
<dbReference type="SUPFAM" id="SSF143100">
    <property type="entry name" value="TTHA1013/TTHA0281-like"/>
    <property type="match status" value="1"/>
</dbReference>
<protein>
    <submittedName>
        <fullName evidence="2">Type II toxin-antitoxin system HicB family antitoxin</fullName>
    </submittedName>
</protein>
<organism evidence="2 3">
    <name type="scientific">Brotonthovivens ammoniilytica</name>
    <dbReference type="NCBI Taxonomy" id="2981725"/>
    <lineage>
        <taxon>Bacteria</taxon>
        <taxon>Bacillati</taxon>
        <taxon>Bacillota</taxon>
        <taxon>Clostridia</taxon>
        <taxon>Lachnospirales</taxon>
        <taxon>Lachnospiraceae</taxon>
        <taxon>Brotonthovivens</taxon>
    </lineage>
</organism>
<gene>
    <name evidence="2" type="ORF">OCV88_08185</name>
</gene>
<name>A0ABT2TJC3_9FIRM</name>
<evidence type="ECO:0000313" key="2">
    <source>
        <dbReference type="EMBL" id="MCU6762313.1"/>
    </source>
</evidence>